<evidence type="ECO:0000256" key="10">
    <source>
        <dbReference type="PIRSR" id="PIRSR000660-1"/>
    </source>
</evidence>
<dbReference type="GO" id="GO:0005829">
    <property type="term" value="C:cytosol"/>
    <property type="evidence" value="ECO:0007669"/>
    <property type="project" value="TreeGrafter"/>
</dbReference>
<dbReference type="SUPFAM" id="SSF55681">
    <property type="entry name" value="Class II aaRS and biotin synthetases"/>
    <property type="match status" value="1"/>
</dbReference>
<dbReference type="GO" id="GO:0005524">
    <property type="term" value="F:ATP binding"/>
    <property type="evidence" value="ECO:0007669"/>
    <property type="project" value="UniProtKB-UniRule"/>
</dbReference>
<organism evidence="17 18">
    <name type="scientific">Pholiota conissans</name>
    <dbReference type="NCBI Taxonomy" id="109636"/>
    <lineage>
        <taxon>Eukaryota</taxon>
        <taxon>Fungi</taxon>
        <taxon>Dikarya</taxon>
        <taxon>Basidiomycota</taxon>
        <taxon>Agaricomycotina</taxon>
        <taxon>Agaricomycetes</taxon>
        <taxon>Agaricomycetidae</taxon>
        <taxon>Agaricales</taxon>
        <taxon>Agaricineae</taxon>
        <taxon>Strophariaceae</taxon>
        <taxon>Pholiota</taxon>
    </lineage>
</organism>
<evidence type="ECO:0000259" key="15">
    <source>
        <dbReference type="PROSITE" id="PS50011"/>
    </source>
</evidence>
<sequence>MESTEDAQKEEITALHSIYGDDFIDVPPPKAWKGAQRLYEFIVRISHPEPEYSSRVSINLHVKFPKTYPHLACPTFGIDKPYTGVNDGQATTLLRAINAEAQHHKGNVMVFEIVSFAQEWLRENVNPPPEVVGSLALQMNQRAIEEARERQRIEEEEAQKQREIAMMEAAALEYEISAAREKAQRSRRRANSEATEVPDVATYDDDEENMIETFNEMTLDGGGVRFTSVRVYQPRPAYLGTIFVAIPIIDPSIPVPPMELYSISFASQFYTTTQGRKRLTQVEQEIKSLINIRHSKLQTVYGVKLILPRGGDPPRLMVLNEQAPSLTLHDVLEECENFREERATEYCAQILSALSGLHHGGLVHKAISTRCIGLVSAPGQSKSIKLCRANYHTRLLDLHRSNPFGPEAQAPLSSSASTYHLSIHTNGHSAPGSSSGSGGERDEMILPEGWVSRDVQNESTLLYTKLRDIHDVGVVLMQMLMGLSVVERYPDPASAIRSSHILSTLANTAMIMLEPPKKPAVTCESLLAEFTLLNSPTASPNTSRAMTFGGRSSNAYGNGGGGLEPKTPMRHFMGSPETPNYTRMALGMGMTPSSQKRHTSRWKEDWEELELLGKGAFGSVVKAKNKIDSQIYAVKKIRLKTMQTDKIFREVTALSSLSHRNIVRYYTTWVETYESSMSATASISGSDSSVSSEEVMTSVPTLSHRNKHKRIRAQDSDSDDEEEDINGGETESETDGDETCGSENSNERHLPVNGNFHLNFGDFDDVSSRSSFPSIHFSRTSSPEIGDESEGASSSEEEDGDDFSGLFNRSRSRSASEPLNMALSELNAADREGPHGLPMSDLSMPYAPPISRTLYIQMEFVERQTLRERVDEGLNEDEAWRLFHQIVDALKHMAAHNILHRDIKLTNIFIDAKGDCKVGDFGLATSSLAAVDPSDVASPAVIMEADMTLEVGTRLYIAPEVQSRRRGRGPRDHSKADMYSLGIVFFEMNFKFNTGAERIAVLEDLRKPTILFPAGWESHRTRQKDIITWLLQHQPEKRPSATELSESALLPRRMEYEFYKDALRDISQPDSPYYQSAIAALFAQTPRPRRYFVYDSMLESPEYASLNNIVEERLAAIFHLHGAVDVEPPLLMPVSDVEEDKNQARFIDMHGDVVALPNNILTPFARLAARESIKRIKRYHIANVYRLHSASSGHPQYTKAALFDIISPDLENGPLAAGAEIIAVVNDCLDSFPNLSQSYDIHISHSKIVEIVMQRIPADARQAVVDLVHSSKSSAVQKRAVLVKKGLSRNTIDELELLSEPKEIDVIAALLEKTAATLGTAMKAAIKEVKETILYATSAGISRKIFFRPLMLGSHNTHLKDGVIVEVVKRNKHTDILAAGGRYDNLIHRFLPTKQPPEPICALGIQIAVEKITTALASYQSASIKTLVKEDRSFGFWSPRRCDVYVISYHPGHMRDRLEVVSYLWQNNISADLMYESGLPDTEHENHLDICAREGILFTVYPRPRASRTAGFKVKSILKGNEVDLTKQELVSWLQHQIAEQKRIDATTSGAPGLADSLHVPIKETPANPLVQLVLPDPKKQRKGTHLYEDKAFNKVTSLQNSFQAGMPMLGVDVAPAHFDAMVKSSAWITDDEAWKPIAAMFPTQYAAYAQLVRETALKRKSEGNFPYILIYSVREDRAQLLDLR</sequence>
<dbReference type="Pfam" id="PF12745">
    <property type="entry name" value="HGTP_anticodon2"/>
    <property type="match status" value="1"/>
</dbReference>
<name>A0A9P6D4T8_9AGAR</name>
<keyword evidence="5" id="KW-0418">Kinase</keyword>
<dbReference type="InterPro" id="IPR041715">
    <property type="entry name" value="HisRS-like_core"/>
</dbReference>
<feature type="compositionally biased region" description="Acidic residues" evidence="14">
    <location>
        <begin position="716"/>
        <end position="740"/>
    </location>
</feature>
<feature type="binding site" evidence="12">
    <location>
        <position position="636"/>
    </location>
    <ligand>
        <name>ATP</name>
        <dbReference type="ChEBI" id="CHEBI:30616"/>
    </ligand>
</feature>
<accession>A0A9P6D4T8</accession>
<dbReference type="EC" id="2.7.11.1" evidence="1"/>
<dbReference type="Gene3D" id="3.40.50.800">
    <property type="entry name" value="Anticodon-binding domain"/>
    <property type="match status" value="1"/>
</dbReference>
<dbReference type="PROSITE" id="PS00107">
    <property type="entry name" value="PROTEIN_KINASE_ATP"/>
    <property type="match status" value="1"/>
</dbReference>
<dbReference type="PROSITE" id="PS00108">
    <property type="entry name" value="PROTEIN_KINASE_ST"/>
    <property type="match status" value="1"/>
</dbReference>
<feature type="domain" description="Protein kinase" evidence="15">
    <location>
        <begin position="606"/>
        <end position="1050"/>
    </location>
</feature>
<feature type="domain" description="RWD" evidence="16">
    <location>
        <begin position="10"/>
        <end position="124"/>
    </location>
</feature>
<feature type="region of interest" description="Disordered" evidence="14">
    <location>
        <begin position="771"/>
        <end position="811"/>
    </location>
</feature>
<keyword evidence="3" id="KW-0808">Transferase</keyword>
<dbReference type="SUPFAM" id="SSF54495">
    <property type="entry name" value="UBC-like"/>
    <property type="match status" value="1"/>
</dbReference>
<dbReference type="InterPro" id="IPR024435">
    <property type="entry name" value="HisRS-related_dom"/>
</dbReference>
<evidence type="ECO:0000256" key="9">
    <source>
        <dbReference type="ARBA" id="ARBA00048679"/>
    </source>
</evidence>
<evidence type="ECO:0000313" key="17">
    <source>
        <dbReference type="EMBL" id="KAF9482948.1"/>
    </source>
</evidence>
<dbReference type="InterPro" id="IPR045864">
    <property type="entry name" value="aa-tRNA-synth_II/BPL/LPL"/>
</dbReference>
<dbReference type="PROSITE" id="PS50908">
    <property type="entry name" value="RWD"/>
    <property type="match status" value="1"/>
</dbReference>
<evidence type="ECO:0000256" key="7">
    <source>
        <dbReference type="ARBA" id="ARBA00037982"/>
    </source>
</evidence>
<dbReference type="OrthoDB" id="341578at2759"/>
<dbReference type="InterPro" id="IPR008271">
    <property type="entry name" value="Ser/Thr_kinase_AS"/>
</dbReference>
<dbReference type="PROSITE" id="PS50011">
    <property type="entry name" value="PROTEIN_KINASE_DOM"/>
    <property type="match status" value="2"/>
</dbReference>
<evidence type="ECO:0000259" key="16">
    <source>
        <dbReference type="PROSITE" id="PS50908"/>
    </source>
</evidence>
<dbReference type="Gene3D" id="3.10.110.10">
    <property type="entry name" value="Ubiquitin Conjugating Enzyme"/>
    <property type="match status" value="1"/>
</dbReference>
<dbReference type="PANTHER" id="PTHR11042">
    <property type="entry name" value="EUKARYOTIC TRANSLATION INITIATION FACTOR 2-ALPHA KINASE EIF2-ALPHA KINASE -RELATED"/>
    <property type="match status" value="1"/>
</dbReference>
<reference evidence="17" key="1">
    <citation type="submission" date="2020-11" db="EMBL/GenBank/DDBJ databases">
        <authorList>
            <consortium name="DOE Joint Genome Institute"/>
            <person name="Ahrendt S."/>
            <person name="Riley R."/>
            <person name="Andreopoulos W."/>
            <person name="Labutti K."/>
            <person name="Pangilinan J."/>
            <person name="Ruiz-Duenas F.J."/>
            <person name="Barrasa J.M."/>
            <person name="Sanchez-Garcia M."/>
            <person name="Camarero S."/>
            <person name="Miyauchi S."/>
            <person name="Serrano A."/>
            <person name="Linde D."/>
            <person name="Babiker R."/>
            <person name="Drula E."/>
            <person name="Ayuso-Fernandez I."/>
            <person name="Pacheco R."/>
            <person name="Padilla G."/>
            <person name="Ferreira P."/>
            <person name="Barriuso J."/>
            <person name="Kellner H."/>
            <person name="Castanera R."/>
            <person name="Alfaro M."/>
            <person name="Ramirez L."/>
            <person name="Pisabarro A.G."/>
            <person name="Kuo A."/>
            <person name="Tritt A."/>
            <person name="Lipzen A."/>
            <person name="He G."/>
            <person name="Yan M."/>
            <person name="Ng V."/>
            <person name="Cullen D."/>
            <person name="Martin F."/>
            <person name="Rosso M.-N."/>
            <person name="Henrissat B."/>
            <person name="Hibbett D."/>
            <person name="Martinez A.T."/>
            <person name="Grigoriev I.V."/>
        </authorList>
    </citation>
    <scope>NUCLEOTIDE SEQUENCE</scope>
    <source>
        <strain evidence="17">CIRM-BRFM 674</strain>
    </source>
</reference>
<keyword evidence="2" id="KW-0723">Serine/threonine-protein kinase</keyword>
<dbReference type="Gene3D" id="3.30.930.10">
    <property type="entry name" value="Bira Bifunctional Protein, Domain 2"/>
    <property type="match status" value="1"/>
</dbReference>
<feature type="compositionally biased region" description="Acidic residues" evidence="14">
    <location>
        <begin position="785"/>
        <end position="802"/>
    </location>
</feature>
<dbReference type="InterPro" id="IPR050339">
    <property type="entry name" value="CC_SR_Kinase"/>
</dbReference>
<feature type="region of interest" description="Disordered" evidence="14">
    <location>
        <begin position="681"/>
        <end position="753"/>
    </location>
</feature>
<evidence type="ECO:0000256" key="2">
    <source>
        <dbReference type="ARBA" id="ARBA00022527"/>
    </source>
</evidence>
<dbReference type="Pfam" id="PF13393">
    <property type="entry name" value="tRNA-synt_His"/>
    <property type="match status" value="1"/>
</dbReference>
<dbReference type="InterPro" id="IPR036621">
    <property type="entry name" value="Anticodon-bd_dom_sf"/>
</dbReference>
<dbReference type="GO" id="GO:0004694">
    <property type="term" value="F:eukaryotic translation initiation factor 2alpha kinase activity"/>
    <property type="evidence" value="ECO:0007669"/>
    <property type="project" value="InterPro"/>
</dbReference>
<comment type="similarity">
    <text evidence="7">Belongs to the protein kinase superfamily. Ser/Thr protein kinase family. GCN2 subfamily.</text>
</comment>
<keyword evidence="18" id="KW-1185">Reference proteome</keyword>
<evidence type="ECO:0000256" key="6">
    <source>
        <dbReference type="ARBA" id="ARBA00022840"/>
    </source>
</evidence>
<dbReference type="SMART" id="SM00220">
    <property type="entry name" value="S_TKc"/>
    <property type="match status" value="1"/>
</dbReference>
<dbReference type="EMBL" id="MU155159">
    <property type="protein sequence ID" value="KAF9482948.1"/>
    <property type="molecule type" value="Genomic_DNA"/>
</dbReference>
<dbReference type="InterPro" id="IPR016135">
    <property type="entry name" value="UBQ-conjugating_enzyme/RWD"/>
</dbReference>
<dbReference type="SUPFAM" id="SSF56112">
    <property type="entry name" value="Protein kinase-like (PK-like)"/>
    <property type="match status" value="2"/>
</dbReference>
<evidence type="ECO:0000256" key="5">
    <source>
        <dbReference type="ARBA" id="ARBA00022777"/>
    </source>
</evidence>
<dbReference type="InterPro" id="IPR016255">
    <property type="entry name" value="Gcn2"/>
</dbReference>
<dbReference type="PANTHER" id="PTHR11042:SF136">
    <property type="entry name" value="EIF-2-ALPHA KINASE GCN2"/>
    <property type="match status" value="1"/>
</dbReference>
<feature type="active site" description="Proton acceptor" evidence="10">
    <location>
        <position position="902"/>
    </location>
</feature>
<evidence type="ECO:0000256" key="3">
    <source>
        <dbReference type="ARBA" id="ARBA00022679"/>
    </source>
</evidence>
<feature type="region of interest" description="Disordered" evidence="14">
    <location>
        <begin position="423"/>
        <end position="443"/>
    </location>
</feature>
<evidence type="ECO:0000256" key="11">
    <source>
        <dbReference type="PIRSR" id="PIRSR000660-2"/>
    </source>
</evidence>
<dbReference type="InterPro" id="IPR000719">
    <property type="entry name" value="Prot_kinase_dom"/>
</dbReference>
<comment type="catalytic activity">
    <reaction evidence="9">
        <text>L-seryl-[protein] + ATP = O-phospho-L-seryl-[protein] + ADP + H(+)</text>
        <dbReference type="Rhea" id="RHEA:17989"/>
        <dbReference type="Rhea" id="RHEA-COMP:9863"/>
        <dbReference type="Rhea" id="RHEA-COMP:11604"/>
        <dbReference type="ChEBI" id="CHEBI:15378"/>
        <dbReference type="ChEBI" id="CHEBI:29999"/>
        <dbReference type="ChEBI" id="CHEBI:30616"/>
        <dbReference type="ChEBI" id="CHEBI:83421"/>
        <dbReference type="ChEBI" id="CHEBI:456216"/>
        <dbReference type="EC" id="2.7.11.1"/>
    </reaction>
</comment>
<keyword evidence="4 11" id="KW-0547">Nucleotide-binding</keyword>
<evidence type="ECO:0000313" key="18">
    <source>
        <dbReference type="Proteomes" id="UP000807469"/>
    </source>
</evidence>
<dbReference type="Gene3D" id="1.10.510.10">
    <property type="entry name" value="Transferase(Phosphotransferase) domain 1"/>
    <property type="match status" value="2"/>
</dbReference>
<dbReference type="Gene3D" id="3.30.200.20">
    <property type="entry name" value="Phosphorylase Kinase, domain 1"/>
    <property type="match status" value="1"/>
</dbReference>
<dbReference type="CDD" id="cd23823">
    <property type="entry name" value="RWD_GCN2"/>
    <property type="match status" value="1"/>
</dbReference>
<feature type="compositionally biased region" description="Low complexity" evidence="14">
    <location>
        <begin position="681"/>
        <end position="698"/>
    </location>
</feature>
<dbReference type="GO" id="GO:0000077">
    <property type="term" value="P:DNA damage checkpoint signaling"/>
    <property type="evidence" value="ECO:0007669"/>
    <property type="project" value="InterPro"/>
</dbReference>
<evidence type="ECO:0000256" key="4">
    <source>
        <dbReference type="ARBA" id="ARBA00022741"/>
    </source>
</evidence>
<dbReference type="Proteomes" id="UP000807469">
    <property type="component" value="Unassembled WGS sequence"/>
</dbReference>
<dbReference type="GO" id="GO:0005634">
    <property type="term" value="C:nucleus"/>
    <property type="evidence" value="ECO:0007669"/>
    <property type="project" value="TreeGrafter"/>
</dbReference>
<comment type="caution">
    <text evidence="17">The sequence shown here is derived from an EMBL/GenBank/DDBJ whole genome shotgun (WGS) entry which is preliminary data.</text>
</comment>
<evidence type="ECO:0000256" key="14">
    <source>
        <dbReference type="SAM" id="MobiDB-lite"/>
    </source>
</evidence>
<comment type="catalytic activity">
    <reaction evidence="8">
        <text>L-threonyl-[protein] + ATP = O-phospho-L-threonyl-[protein] + ADP + H(+)</text>
        <dbReference type="Rhea" id="RHEA:46608"/>
        <dbReference type="Rhea" id="RHEA-COMP:11060"/>
        <dbReference type="Rhea" id="RHEA-COMP:11605"/>
        <dbReference type="ChEBI" id="CHEBI:15378"/>
        <dbReference type="ChEBI" id="CHEBI:30013"/>
        <dbReference type="ChEBI" id="CHEBI:30616"/>
        <dbReference type="ChEBI" id="CHEBI:61977"/>
        <dbReference type="ChEBI" id="CHEBI:456216"/>
        <dbReference type="EC" id="2.7.11.1"/>
    </reaction>
</comment>
<feature type="binding site" evidence="11">
    <location>
        <position position="635"/>
    </location>
    <ligand>
        <name>ATP</name>
        <dbReference type="ChEBI" id="CHEBI:30616"/>
    </ligand>
</feature>
<keyword evidence="6 11" id="KW-0067">ATP-binding</keyword>
<dbReference type="FunFam" id="3.10.110.10:FF:000050">
    <property type="entry name" value="eIF-2-alpha kinase GCN2"/>
    <property type="match status" value="1"/>
</dbReference>
<dbReference type="SMART" id="SM00591">
    <property type="entry name" value="RWD"/>
    <property type="match status" value="1"/>
</dbReference>
<dbReference type="Pfam" id="PF05773">
    <property type="entry name" value="RWD"/>
    <property type="match status" value="1"/>
</dbReference>
<evidence type="ECO:0000256" key="13">
    <source>
        <dbReference type="SAM" id="Coils"/>
    </source>
</evidence>
<evidence type="ECO:0000256" key="8">
    <source>
        <dbReference type="ARBA" id="ARBA00047899"/>
    </source>
</evidence>
<feature type="binding site" evidence="11">
    <location>
        <begin position="612"/>
        <end position="620"/>
    </location>
    <ligand>
        <name>ATP</name>
        <dbReference type="ChEBI" id="CHEBI:30616"/>
    </ligand>
</feature>
<dbReference type="PIRSF" id="PIRSF000660">
    <property type="entry name" value="Ser/Thr_PK_GCN2"/>
    <property type="match status" value="1"/>
</dbReference>
<proteinExistence type="inferred from homology"/>
<dbReference type="InterPro" id="IPR011009">
    <property type="entry name" value="Kinase-like_dom_sf"/>
</dbReference>
<evidence type="ECO:0000256" key="12">
    <source>
        <dbReference type="PROSITE-ProRule" id="PRU10141"/>
    </source>
</evidence>
<keyword evidence="13" id="KW-0175">Coiled coil</keyword>
<dbReference type="GO" id="GO:0009893">
    <property type="term" value="P:positive regulation of metabolic process"/>
    <property type="evidence" value="ECO:0007669"/>
    <property type="project" value="UniProtKB-ARBA"/>
</dbReference>
<feature type="coiled-coil region" evidence="13">
    <location>
        <begin position="136"/>
        <end position="189"/>
    </location>
</feature>
<dbReference type="InterPro" id="IPR017441">
    <property type="entry name" value="Protein_kinase_ATP_BS"/>
</dbReference>
<gene>
    <name evidence="17" type="ORF">BDN70DRAFT_828321</name>
</gene>
<dbReference type="GO" id="GO:1990625">
    <property type="term" value="P:negative regulation of cytoplasmic translational initiation in response to stress"/>
    <property type="evidence" value="ECO:0007669"/>
    <property type="project" value="TreeGrafter"/>
</dbReference>
<evidence type="ECO:0000256" key="1">
    <source>
        <dbReference type="ARBA" id="ARBA00012513"/>
    </source>
</evidence>
<dbReference type="InterPro" id="IPR006575">
    <property type="entry name" value="RWD_dom"/>
</dbReference>
<feature type="domain" description="Protein kinase" evidence="15">
    <location>
        <begin position="214"/>
        <end position="557"/>
    </location>
</feature>
<protein>
    <recommendedName>
        <fullName evidence="1">non-specific serine/threonine protein kinase</fullName>
        <ecNumber evidence="1">2.7.11.1</ecNumber>
    </recommendedName>
</protein>
<dbReference type="Pfam" id="PF00069">
    <property type="entry name" value="Pkinase"/>
    <property type="match status" value="2"/>
</dbReference>